<organism evidence="1 2">
    <name type="scientific">Enhygromyxa salina</name>
    <dbReference type="NCBI Taxonomy" id="215803"/>
    <lineage>
        <taxon>Bacteria</taxon>
        <taxon>Pseudomonadati</taxon>
        <taxon>Myxococcota</taxon>
        <taxon>Polyangia</taxon>
        <taxon>Nannocystales</taxon>
        <taxon>Nannocystaceae</taxon>
        <taxon>Enhygromyxa</taxon>
    </lineage>
</organism>
<evidence type="ECO:0000313" key="1">
    <source>
        <dbReference type="EMBL" id="KIG14412.1"/>
    </source>
</evidence>
<dbReference type="Proteomes" id="UP000031599">
    <property type="component" value="Unassembled WGS sequence"/>
</dbReference>
<dbReference type="EMBL" id="JMCC02000073">
    <property type="protein sequence ID" value="KIG14412.1"/>
    <property type="molecule type" value="Genomic_DNA"/>
</dbReference>
<comment type="caution">
    <text evidence="1">The sequence shown here is derived from an EMBL/GenBank/DDBJ whole genome shotgun (WGS) entry which is preliminary data.</text>
</comment>
<dbReference type="InterPro" id="IPR052736">
    <property type="entry name" value="Stf3_sulfotransferase"/>
</dbReference>
<evidence type="ECO:0008006" key="3">
    <source>
        <dbReference type="Google" id="ProtNLM"/>
    </source>
</evidence>
<name>A0A0C2D2Q1_9BACT</name>
<accession>A0A0C2D2Q1</accession>
<gene>
    <name evidence="1" type="ORF">DB30_06755</name>
</gene>
<evidence type="ECO:0000313" key="2">
    <source>
        <dbReference type="Proteomes" id="UP000031599"/>
    </source>
</evidence>
<dbReference type="SUPFAM" id="SSF52540">
    <property type="entry name" value="P-loop containing nucleoside triphosphate hydrolases"/>
    <property type="match status" value="1"/>
</dbReference>
<dbReference type="AlphaFoldDB" id="A0A0C2D2Q1"/>
<dbReference type="PANTHER" id="PTHR36451:SF1">
    <property type="entry name" value="OMEGA-HYDROXY-BETA-DIHYDROMENAQUINONE-9 SULFOTRANSFERASE STF3"/>
    <property type="match status" value="1"/>
</dbReference>
<dbReference type="PANTHER" id="PTHR36451">
    <property type="entry name" value="PAPS-DEPENDENT SULFOTRANSFERASE STF3"/>
    <property type="match status" value="1"/>
</dbReference>
<reference evidence="1 2" key="1">
    <citation type="submission" date="2014-12" db="EMBL/GenBank/DDBJ databases">
        <title>Genome assembly of Enhygromyxa salina DSM 15201.</title>
        <authorList>
            <person name="Sharma G."/>
            <person name="Subramanian S."/>
        </authorList>
    </citation>
    <scope>NUCLEOTIDE SEQUENCE [LARGE SCALE GENOMIC DNA]</scope>
    <source>
        <strain evidence="1 2">DSM 15201</strain>
    </source>
</reference>
<protein>
    <recommendedName>
        <fullName evidence="3">Sulfotransferase domain protein</fullName>
    </recommendedName>
</protein>
<sequence>MSNKKLWFVNRVTSLLPAPSFDNARLLETAAKLEGKTDFGDAYFEAGLAALTRSLERDAKLSPMGRQAIYRMIIRNLCMRLRLVADQRERPQVYARPLTPPILVLGLPRAGTTFLHRLLSAMPGARPGRTWEINQPLPPTRGKDDRYRQAAKQVAMIRKLAPELDAKHRVDPDEPEECVFLLNPSFCSIAWWMIAPVYSYLDWYDEQDLGPSYHEYHAYLRALQAAEPGRFVLKAPAHTGHLAQIVSEIPDVVIVYAHRDPVTVVASVSSLFDSIFGLVTEHHDAHRTARRNLELFIRMSDRCQAARDEGLDDRVLDIHYDDLVTDPVATARQIYAHGSIPWPEDGEQALRAHLQAGRRTKSRHVYRLEDCGLSEAEVRARFGAYSARHLDR</sequence>
<dbReference type="Pfam" id="PF13469">
    <property type="entry name" value="Sulfotransfer_3"/>
    <property type="match status" value="1"/>
</dbReference>
<dbReference type="InterPro" id="IPR027417">
    <property type="entry name" value="P-loop_NTPase"/>
</dbReference>
<dbReference type="Gene3D" id="3.40.50.300">
    <property type="entry name" value="P-loop containing nucleotide triphosphate hydrolases"/>
    <property type="match status" value="1"/>
</dbReference>
<proteinExistence type="predicted"/>